<dbReference type="Proteomes" id="UP001391051">
    <property type="component" value="Unassembled WGS sequence"/>
</dbReference>
<comment type="caution">
    <text evidence="1">The sequence shown here is derived from an EMBL/GenBank/DDBJ whole genome shotgun (WGS) entry which is preliminary data.</text>
</comment>
<proteinExistence type="predicted"/>
<dbReference type="RefSeq" id="XP_066699210.1">
    <property type="nucleotide sequence ID" value="XM_066843098.1"/>
</dbReference>
<name>A0ABR1QB15_9PEZI</name>
<dbReference type="GeneID" id="92076160"/>
<dbReference type="EMBL" id="JAQQWE010000005">
    <property type="protein sequence ID" value="KAK7951148.1"/>
    <property type="molecule type" value="Genomic_DNA"/>
</dbReference>
<evidence type="ECO:0000313" key="1">
    <source>
        <dbReference type="EMBL" id="KAK7951148.1"/>
    </source>
</evidence>
<accession>A0ABR1QB15</accession>
<evidence type="ECO:0000313" key="2">
    <source>
        <dbReference type="Proteomes" id="UP001391051"/>
    </source>
</evidence>
<sequence>MVQMWVLPQIGHCCIGAQRLGLNSAESRGAGEKPQSTRMRNRNALDQLARVRLRVNSRKTS</sequence>
<protein>
    <submittedName>
        <fullName evidence="1">Uncharacterized protein</fullName>
    </submittedName>
</protein>
<gene>
    <name evidence="1" type="ORF">PG986_006876</name>
</gene>
<organism evidence="1 2">
    <name type="scientific">Apiospora aurea</name>
    <dbReference type="NCBI Taxonomy" id="335848"/>
    <lineage>
        <taxon>Eukaryota</taxon>
        <taxon>Fungi</taxon>
        <taxon>Dikarya</taxon>
        <taxon>Ascomycota</taxon>
        <taxon>Pezizomycotina</taxon>
        <taxon>Sordariomycetes</taxon>
        <taxon>Xylariomycetidae</taxon>
        <taxon>Amphisphaeriales</taxon>
        <taxon>Apiosporaceae</taxon>
        <taxon>Apiospora</taxon>
    </lineage>
</organism>
<keyword evidence="2" id="KW-1185">Reference proteome</keyword>
<reference evidence="1 2" key="1">
    <citation type="submission" date="2023-01" db="EMBL/GenBank/DDBJ databases">
        <title>Analysis of 21 Apiospora genomes using comparative genomics revels a genus with tremendous synthesis potential of carbohydrate active enzymes and secondary metabolites.</title>
        <authorList>
            <person name="Sorensen T."/>
        </authorList>
    </citation>
    <scope>NUCLEOTIDE SEQUENCE [LARGE SCALE GENOMIC DNA]</scope>
    <source>
        <strain evidence="1 2">CBS 24483</strain>
    </source>
</reference>